<protein>
    <submittedName>
        <fullName evidence="1">RCG63603</fullName>
    </submittedName>
</protein>
<accession>A6JL51</accession>
<organism evidence="1 2">
    <name type="scientific">Rattus norvegicus</name>
    <name type="common">Rat</name>
    <dbReference type="NCBI Taxonomy" id="10116"/>
    <lineage>
        <taxon>Eukaryota</taxon>
        <taxon>Metazoa</taxon>
        <taxon>Chordata</taxon>
        <taxon>Craniata</taxon>
        <taxon>Vertebrata</taxon>
        <taxon>Euteleostomi</taxon>
        <taxon>Mammalia</taxon>
        <taxon>Eutheria</taxon>
        <taxon>Euarchontoglires</taxon>
        <taxon>Glires</taxon>
        <taxon>Rodentia</taxon>
        <taxon>Myomorpha</taxon>
        <taxon>Muroidea</taxon>
        <taxon>Muridae</taxon>
        <taxon>Murinae</taxon>
        <taxon>Rattus</taxon>
    </lineage>
</organism>
<proteinExistence type="predicted"/>
<evidence type="ECO:0000313" key="1">
    <source>
        <dbReference type="EMBL" id="EDM10616.1"/>
    </source>
</evidence>
<reference evidence="2" key="1">
    <citation type="submission" date="2005-09" db="EMBL/GenBank/DDBJ databases">
        <authorList>
            <person name="Mural R.J."/>
            <person name="Li P.W."/>
            <person name="Adams M.D."/>
            <person name="Amanatides P.G."/>
            <person name="Baden-Tillson H."/>
            <person name="Barnstead M."/>
            <person name="Chin S.H."/>
            <person name="Dew I."/>
            <person name="Evans C.A."/>
            <person name="Ferriera S."/>
            <person name="Flanigan M."/>
            <person name="Fosler C."/>
            <person name="Glodek A."/>
            <person name="Gu Z."/>
            <person name="Holt R.A."/>
            <person name="Jennings D."/>
            <person name="Kraft C.L."/>
            <person name="Lu F."/>
            <person name="Nguyen T."/>
            <person name="Nusskern D.R."/>
            <person name="Pfannkoch C.M."/>
            <person name="Sitter C."/>
            <person name="Sutton G.G."/>
            <person name="Venter J.C."/>
            <person name="Wang Z."/>
            <person name="Woodage T."/>
            <person name="Zheng X.H."/>
            <person name="Zhong F."/>
        </authorList>
    </citation>
    <scope>NUCLEOTIDE SEQUENCE [LARGE SCALE GENOMIC DNA]</scope>
    <source>
        <strain>BN</strain>
        <strain evidence="2">Sprague-Dawley</strain>
    </source>
</reference>
<sequence length="74" mass="8843">MHSRIVSSRKESSKKKKLKFCYIMKSIGNKHNYSRSWQRRKKYKELLEFIDKSGYMGNMFVVFCVTTLAVKTKI</sequence>
<dbReference type="Proteomes" id="UP000234681">
    <property type="component" value="Chromosome 11"/>
</dbReference>
<dbReference type="EMBL" id="CH473989">
    <property type="protein sequence ID" value="EDM10616.1"/>
    <property type="molecule type" value="Genomic_DNA"/>
</dbReference>
<evidence type="ECO:0000313" key="2">
    <source>
        <dbReference type="Proteomes" id="UP000234681"/>
    </source>
</evidence>
<dbReference type="AlphaFoldDB" id="A6JL51"/>
<name>A6JL51_RAT</name>
<gene>
    <name evidence="1" type="ORF">rCG_63603</name>
</gene>